<evidence type="ECO:0000313" key="5">
    <source>
        <dbReference type="EMBL" id="KAF2266079.1"/>
    </source>
</evidence>
<evidence type="ECO:0000256" key="3">
    <source>
        <dbReference type="ARBA" id="ARBA00022833"/>
    </source>
</evidence>
<dbReference type="PANTHER" id="PTHR28620:SF1">
    <property type="entry name" value="CENP-V_GFA DOMAIN-CONTAINING PROTEIN"/>
    <property type="match status" value="1"/>
</dbReference>
<dbReference type="Proteomes" id="UP000800093">
    <property type="component" value="Unassembled WGS sequence"/>
</dbReference>
<dbReference type="Gene3D" id="2.170.150.70">
    <property type="match status" value="1"/>
</dbReference>
<sequence>TYTGSCHCSRFRYTVTHSPPLSDPECTVTECNCSICAKNGYLLIYVDNSNIHFENGAFEELTKYTFGPNHKIAHYFCPSCGSSCFAQSTDTEGPYATMKAVNVRTFHGLDLKGLNLKEVDGKNL</sequence>
<dbReference type="OrthoDB" id="2993351at2759"/>
<dbReference type="InterPro" id="IPR006913">
    <property type="entry name" value="CENP-V/GFA"/>
</dbReference>
<dbReference type="Pfam" id="PF04828">
    <property type="entry name" value="GFA"/>
    <property type="match status" value="1"/>
</dbReference>
<organism evidence="5 6">
    <name type="scientific">Lojkania enalia</name>
    <dbReference type="NCBI Taxonomy" id="147567"/>
    <lineage>
        <taxon>Eukaryota</taxon>
        <taxon>Fungi</taxon>
        <taxon>Dikarya</taxon>
        <taxon>Ascomycota</taxon>
        <taxon>Pezizomycotina</taxon>
        <taxon>Dothideomycetes</taxon>
        <taxon>Pleosporomycetidae</taxon>
        <taxon>Pleosporales</taxon>
        <taxon>Pleosporales incertae sedis</taxon>
        <taxon>Lojkania</taxon>
    </lineage>
</organism>
<dbReference type="EMBL" id="ML986601">
    <property type="protein sequence ID" value="KAF2266079.1"/>
    <property type="molecule type" value="Genomic_DNA"/>
</dbReference>
<keyword evidence="6" id="KW-1185">Reference proteome</keyword>
<dbReference type="AlphaFoldDB" id="A0A9P4KB92"/>
<keyword evidence="3" id="KW-0862">Zinc</keyword>
<evidence type="ECO:0000256" key="2">
    <source>
        <dbReference type="ARBA" id="ARBA00022723"/>
    </source>
</evidence>
<feature type="non-terminal residue" evidence="5">
    <location>
        <position position="124"/>
    </location>
</feature>
<feature type="domain" description="CENP-V/GFA" evidence="4">
    <location>
        <begin position="2"/>
        <end position="124"/>
    </location>
</feature>
<dbReference type="GO" id="GO:0046872">
    <property type="term" value="F:metal ion binding"/>
    <property type="evidence" value="ECO:0007669"/>
    <property type="project" value="UniProtKB-KW"/>
</dbReference>
<protein>
    <submittedName>
        <fullName evidence="5">Glutathione-dependent formaldehyde-activating enzyme family protein</fullName>
    </submittedName>
</protein>
<evidence type="ECO:0000256" key="1">
    <source>
        <dbReference type="ARBA" id="ARBA00005495"/>
    </source>
</evidence>
<name>A0A9P4KB92_9PLEO</name>
<proteinExistence type="inferred from homology"/>
<dbReference type="PANTHER" id="PTHR28620">
    <property type="entry name" value="CENTROMERE PROTEIN V"/>
    <property type="match status" value="1"/>
</dbReference>
<comment type="similarity">
    <text evidence="1">Belongs to the Gfa family.</text>
</comment>
<dbReference type="SUPFAM" id="SSF51316">
    <property type="entry name" value="Mss4-like"/>
    <property type="match status" value="1"/>
</dbReference>
<dbReference type="GO" id="GO:0016846">
    <property type="term" value="F:carbon-sulfur lyase activity"/>
    <property type="evidence" value="ECO:0007669"/>
    <property type="project" value="InterPro"/>
</dbReference>
<reference evidence="6" key="1">
    <citation type="journal article" date="2020" name="Stud. Mycol.">
        <title>101 Dothideomycetes genomes: A test case for predicting lifestyles and emergence of pathogens.</title>
        <authorList>
            <person name="Haridas S."/>
            <person name="Albert R."/>
            <person name="Binder M."/>
            <person name="Bloem J."/>
            <person name="LaButti K."/>
            <person name="Salamov A."/>
            <person name="Andreopoulos B."/>
            <person name="Baker S."/>
            <person name="Barry K."/>
            <person name="Bills G."/>
            <person name="Bluhm B."/>
            <person name="Cannon C."/>
            <person name="Castanera R."/>
            <person name="Culley D."/>
            <person name="Daum C."/>
            <person name="Ezra D."/>
            <person name="Gonzalez J."/>
            <person name="Henrissat B."/>
            <person name="Kuo A."/>
            <person name="Liang C."/>
            <person name="Lipzen A."/>
            <person name="Lutzoni F."/>
            <person name="Magnuson J."/>
            <person name="Mondo S."/>
            <person name="Nolan M."/>
            <person name="Ohm R."/>
            <person name="Pangilinan J."/>
            <person name="Park H.-J."/>
            <person name="Ramirez L."/>
            <person name="Alfaro M."/>
            <person name="Sun H."/>
            <person name="Tritt A."/>
            <person name="Yoshinaga Y."/>
            <person name="Zwiers L.-H."/>
            <person name="Turgeon B."/>
            <person name="Goodwin S."/>
            <person name="Spatafora J."/>
            <person name="Crous P."/>
            <person name="Grigoriev I."/>
        </authorList>
    </citation>
    <scope>NUCLEOTIDE SEQUENCE [LARGE SCALE GENOMIC DNA]</scope>
    <source>
        <strain evidence="6">CBS 304.66</strain>
    </source>
</reference>
<keyword evidence="2" id="KW-0479">Metal-binding</keyword>
<feature type="non-terminal residue" evidence="5">
    <location>
        <position position="1"/>
    </location>
</feature>
<dbReference type="InterPro" id="IPR052355">
    <property type="entry name" value="CENP-V-like"/>
</dbReference>
<dbReference type="PROSITE" id="PS51891">
    <property type="entry name" value="CENP_V_GFA"/>
    <property type="match status" value="1"/>
</dbReference>
<evidence type="ECO:0000313" key="6">
    <source>
        <dbReference type="Proteomes" id="UP000800093"/>
    </source>
</evidence>
<gene>
    <name evidence="5" type="ORF">CC78DRAFT_407641</name>
</gene>
<comment type="caution">
    <text evidence="5">The sequence shown here is derived from an EMBL/GenBank/DDBJ whole genome shotgun (WGS) entry which is preliminary data.</text>
</comment>
<dbReference type="InterPro" id="IPR011057">
    <property type="entry name" value="Mss4-like_sf"/>
</dbReference>
<accession>A0A9P4KB92</accession>
<evidence type="ECO:0000259" key="4">
    <source>
        <dbReference type="PROSITE" id="PS51891"/>
    </source>
</evidence>